<proteinExistence type="predicted"/>
<protein>
    <submittedName>
        <fullName evidence="1">Uncharacterized protein</fullName>
    </submittedName>
</protein>
<gene>
    <name evidence="1" type="ORF">MuYL_0987</name>
</gene>
<dbReference type="EMBL" id="CP022743">
    <property type="protein sequence ID" value="ASU32887.1"/>
    <property type="molecule type" value="Genomic_DNA"/>
</dbReference>
<keyword evidence="2" id="KW-1185">Reference proteome</keyword>
<dbReference type="KEGG" id="muc:MuYL_0987"/>
<evidence type="ECO:0000313" key="2">
    <source>
        <dbReference type="Proteomes" id="UP000215002"/>
    </source>
</evidence>
<dbReference type="Proteomes" id="UP000215002">
    <property type="component" value="Chromosome"/>
</dbReference>
<organism evidence="1 2">
    <name type="scientific">Mucilaginibacter xinganensis</name>
    <dbReference type="NCBI Taxonomy" id="1234841"/>
    <lineage>
        <taxon>Bacteria</taxon>
        <taxon>Pseudomonadati</taxon>
        <taxon>Bacteroidota</taxon>
        <taxon>Sphingobacteriia</taxon>
        <taxon>Sphingobacteriales</taxon>
        <taxon>Sphingobacteriaceae</taxon>
        <taxon>Mucilaginibacter</taxon>
    </lineage>
</organism>
<evidence type="ECO:0000313" key="1">
    <source>
        <dbReference type="EMBL" id="ASU32887.1"/>
    </source>
</evidence>
<sequence>MATNIVRSKYFSLILKLFIFKQITAADFYGGNLYLYCNTCITKASYKKLKTKN</sequence>
<accession>A0A223NSR8</accession>
<name>A0A223NSR8_9SPHI</name>
<dbReference type="AlphaFoldDB" id="A0A223NSR8"/>
<reference evidence="1 2" key="1">
    <citation type="submission" date="2017-08" db="EMBL/GenBank/DDBJ databases">
        <title>Complete genome sequence of Mucilaginibacter sp. strain BJC16-A31.</title>
        <authorList>
            <consortium name="Henan University of Science and Technology"/>
            <person name="You X."/>
        </authorList>
    </citation>
    <scope>NUCLEOTIDE SEQUENCE [LARGE SCALE GENOMIC DNA]</scope>
    <source>
        <strain evidence="1 2">BJC16-A31</strain>
    </source>
</reference>